<dbReference type="InterPro" id="IPR010985">
    <property type="entry name" value="Ribbon_hlx_hlx"/>
</dbReference>
<dbReference type="InterPro" id="IPR013321">
    <property type="entry name" value="Arc_rbn_hlx_hlx"/>
</dbReference>
<dbReference type="AlphaFoldDB" id="A0A5Q2RQF9"/>
<reference evidence="1 2" key="1">
    <citation type="submission" date="2019-11" db="EMBL/GenBank/DDBJ databases">
        <authorList>
            <person name="He Y."/>
        </authorList>
    </citation>
    <scope>NUCLEOTIDE SEQUENCE [LARGE SCALE GENOMIC DNA]</scope>
    <source>
        <strain evidence="1 2">SCSIO 58843</strain>
    </source>
</reference>
<sequence>MTRKATTVRLPEDLADTAEVVARARGVSVNQVILDALQAEVDRVRQDEEFMTLLHTLVERDKEILDRLAE</sequence>
<evidence type="ECO:0000313" key="1">
    <source>
        <dbReference type="EMBL" id="QGG95435.1"/>
    </source>
</evidence>
<dbReference type="RefSeq" id="WP_153759542.1">
    <property type="nucleotide sequence ID" value="NZ_CP045851.1"/>
</dbReference>
<dbReference type="GO" id="GO:0006355">
    <property type="term" value="P:regulation of DNA-templated transcription"/>
    <property type="evidence" value="ECO:0007669"/>
    <property type="project" value="InterPro"/>
</dbReference>
<gene>
    <name evidence="1" type="ORF">GH723_10180</name>
</gene>
<organism evidence="1 2">
    <name type="scientific">Actinomarinicola tropica</name>
    <dbReference type="NCBI Taxonomy" id="2789776"/>
    <lineage>
        <taxon>Bacteria</taxon>
        <taxon>Bacillati</taxon>
        <taxon>Actinomycetota</taxon>
        <taxon>Acidimicrobiia</taxon>
        <taxon>Acidimicrobiales</taxon>
        <taxon>Iamiaceae</taxon>
        <taxon>Actinomarinicola</taxon>
    </lineage>
</organism>
<proteinExistence type="predicted"/>
<dbReference type="KEGG" id="atq:GH723_10180"/>
<dbReference type="SUPFAM" id="SSF47598">
    <property type="entry name" value="Ribbon-helix-helix"/>
    <property type="match status" value="1"/>
</dbReference>
<keyword evidence="2" id="KW-1185">Reference proteome</keyword>
<name>A0A5Q2RQF9_9ACTN</name>
<protein>
    <submittedName>
        <fullName evidence="1">Ribbon-helix-helix protein, CopG family</fullName>
    </submittedName>
</protein>
<dbReference type="Proteomes" id="UP000334019">
    <property type="component" value="Chromosome"/>
</dbReference>
<evidence type="ECO:0000313" key="2">
    <source>
        <dbReference type="Proteomes" id="UP000334019"/>
    </source>
</evidence>
<dbReference type="EMBL" id="CP045851">
    <property type="protein sequence ID" value="QGG95435.1"/>
    <property type="molecule type" value="Genomic_DNA"/>
</dbReference>
<accession>A0A5Q2RQF9</accession>
<dbReference type="Gene3D" id="1.10.1220.10">
    <property type="entry name" value="Met repressor-like"/>
    <property type="match status" value="1"/>
</dbReference>